<comment type="caution">
    <text evidence="5">The sequence shown here is derived from an EMBL/GenBank/DDBJ whole genome shotgun (WGS) entry which is preliminary data.</text>
</comment>
<proteinExistence type="predicted"/>
<dbReference type="GO" id="GO:0015031">
    <property type="term" value="P:protein transport"/>
    <property type="evidence" value="ECO:0007669"/>
    <property type="project" value="UniProtKB-KW"/>
</dbReference>
<evidence type="ECO:0000256" key="4">
    <source>
        <dbReference type="SAM" id="Phobius"/>
    </source>
</evidence>
<name>A0A3L8S017_CHLGU</name>
<protein>
    <submittedName>
        <fullName evidence="5">Uncharacterized protein</fullName>
    </submittedName>
</protein>
<dbReference type="GO" id="GO:0005783">
    <property type="term" value="C:endoplasmic reticulum"/>
    <property type="evidence" value="ECO:0007669"/>
    <property type="project" value="TreeGrafter"/>
</dbReference>
<dbReference type="Proteomes" id="UP000276834">
    <property type="component" value="Unassembled WGS sequence"/>
</dbReference>
<evidence type="ECO:0000256" key="2">
    <source>
        <dbReference type="ARBA" id="ARBA00022824"/>
    </source>
</evidence>
<keyword evidence="3" id="KW-0653">Protein transport</keyword>
<reference evidence="5 6" key="1">
    <citation type="journal article" date="2018" name="Proc. R. Soc. B">
        <title>A non-coding region near Follistatin controls head colour polymorphism in the Gouldian finch.</title>
        <authorList>
            <person name="Toomey M.B."/>
            <person name="Marques C.I."/>
            <person name="Andrade P."/>
            <person name="Araujo P.M."/>
            <person name="Sabatino S."/>
            <person name="Gazda M.A."/>
            <person name="Afonso S."/>
            <person name="Lopes R.J."/>
            <person name="Corbo J.C."/>
            <person name="Carneiro M."/>
        </authorList>
    </citation>
    <scope>NUCLEOTIDE SEQUENCE [LARGE SCALE GENOMIC DNA]</scope>
    <source>
        <strain evidence="5">Red01</strain>
        <tissue evidence="5">Muscle</tissue>
    </source>
</reference>
<dbReference type="AlphaFoldDB" id="A0A3L8S017"/>
<dbReference type="InterPro" id="IPR050693">
    <property type="entry name" value="Hsp70_NEF-Inhibitors"/>
</dbReference>
<sequence length="188" mass="21748">MFWWHKGASSIAIEILRYQFMRLGKVDVDANSFTSEELKKALAKMKESEKAERKLTGFLGFSEGHSNPVPAPLMHSNKSIGTDSQVPFVNLGLAFLSVFVLSLFIPYLHIWFPPSYSKAREEEVRKKFRPIEQLKEEFEKLNMKIETDYEIMVKLISKFNSSASTLDEKVAALYDLEYYVHQVTRMPQ</sequence>
<evidence type="ECO:0000313" key="5">
    <source>
        <dbReference type="EMBL" id="RLV92180.1"/>
    </source>
</evidence>
<keyword evidence="4" id="KW-0472">Membrane</keyword>
<gene>
    <name evidence="5" type="ORF">DV515_00013894</name>
</gene>
<evidence type="ECO:0000256" key="1">
    <source>
        <dbReference type="ARBA" id="ARBA00022448"/>
    </source>
</evidence>
<dbReference type="EMBL" id="QUSF01000103">
    <property type="protein sequence ID" value="RLV92180.1"/>
    <property type="molecule type" value="Genomic_DNA"/>
</dbReference>
<keyword evidence="1" id="KW-0813">Transport</keyword>
<dbReference type="PANTHER" id="PTHR19316:SF35">
    <property type="entry name" value="NUCLEOTIDE EXCHANGE FACTOR SIL1"/>
    <property type="match status" value="1"/>
</dbReference>
<keyword evidence="4" id="KW-1133">Transmembrane helix</keyword>
<evidence type="ECO:0000256" key="3">
    <source>
        <dbReference type="ARBA" id="ARBA00022927"/>
    </source>
</evidence>
<accession>A0A3L8S017</accession>
<dbReference type="GO" id="GO:0000774">
    <property type="term" value="F:adenyl-nucleotide exchange factor activity"/>
    <property type="evidence" value="ECO:0007669"/>
    <property type="project" value="TreeGrafter"/>
</dbReference>
<organism evidence="5 6">
    <name type="scientific">Chloebia gouldiae</name>
    <name type="common">Gouldian finch</name>
    <name type="synonym">Erythrura gouldiae</name>
    <dbReference type="NCBI Taxonomy" id="44316"/>
    <lineage>
        <taxon>Eukaryota</taxon>
        <taxon>Metazoa</taxon>
        <taxon>Chordata</taxon>
        <taxon>Craniata</taxon>
        <taxon>Vertebrata</taxon>
        <taxon>Euteleostomi</taxon>
        <taxon>Archelosauria</taxon>
        <taxon>Archosauria</taxon>
        <taxon>Dinosauria</taxon>
        <taxon>Saurischia</taxon>
        <taxon>Theropoda</taxon>
        <taxon>Coelurosauria</taxon>
        <taxon>Aves</taxon>
        <taxon>Neognathae</taxon>
        <taxon>Neoaves</taxon>
        <taxon>Telluraves</taxon>
        <taxon>Australaves</taxon>
        <taxon>Passeriformes</taxon>
        <taxon>Passeroidea</taxon>
        <taxon>Passeridae</taxon>
        <taxon>Chloebia</taxon>
    </lineage>
</organism>
<dbReference type="OrthoDB" id="448649at2759"/>
<keyword evidence="4" id="KW-0812">Transmembrane</keyword>
<dbReference type="PANTHER" id="PTHR19316">
    <property type="entry name" value="PROTEIN FOLDING REGULATOR"/>
    <property type="match status" value="1"/>
</dbReference>
<keyword evidence="6" id="KW-1185">Reference proteome</keyword>
<keyword evidence="2" id="KW-0256">Endoplasmic reticulum</keyword>
<feature type="transmembrane region" description="Helical" evidence="4">
    <location>
        <begin position="88"/>
        <end position="110"/>
    </location>
</feature>
<evidence type="ECO:0000313" key="6">
    <source>
        <dbReference type="Proteomes" id="UP000276834"/>
    </source>
</evidence>